<name>A0A7J5BFX5_9MICO</name>
<organism evidence="2 3">
    <name type="scientific">Gulosibacter chungangensis</name>
    <dbReference type="NCBI Taxonomy" id="979746"/>
    <lineage>
        <taxon>Bacteria</taxon>
        <taxon>Bacillati</taxon>
        <taxon>Actinomycetota</taxon>
        <taxon>Actinomycetes</taxon>
        <taxon>Micrococcales</taxon>
        <taxon>Microbacteriaceae</taxon>
        <taxon>Gulosibacter</taxon>
    </lineage>
</organism>
<keyword evidence="3" id="KW-1185">Reference proteome</keyword>
<dbReference type="InterPro" id="IPR007331">
    <property type="entry name" value="Htaa"/>
</dbReference>
<dbReference type="Pfam" id="PF04213">
    <property type="entry name" value="HtaA"/>
    <property type="match status" value="1"/>
</dbReference>
<dbReference type="EMBL" id="WBKB01000001">
    <property type="protein sequence ID" value="KAB1645134.1"/>
    <property type="molecule type" value="Genomic_DNA"/>
</dbReference>
<dbReference type="Proteomes" id="UP000433493">
    <property type="component" value="Unassembled WGS sequence"/>
</dbReference>
<dbReference type="AlphaFoldDB" id="A0A7J5BFX5"/>
<gene>
    <name evidence="2" type="ORF">F8O05_02440</name>
</gene>
<evidence type="ECO:0000313" key="3">
    <source>
        <dbReference type="Proteomes" id="UP000433493"/>
    </source>
</evidence>
<sequence>MSESTAPATARGMLWGIKRSFLEYVSRMPDSAMSVTDGAVDTSLGFIFPVADAAGFDPARGEGSLVFAGDVRMRGHAGMLAVRVADPIVTVGANGARLTVTDVSGNPLHIANLGAPRRAPGGGIELPAQLAADAVPYFNDVYPEGTELDPLTIRGI</sequence>
<feature type="domain" description="Htaa" evidence="1">
    <location>
        <begin position="13"/>
        <end position="153"/>
    </location>
</feature>
<evidence type="ECO:0000313" key="2">
    <source>
        <dbReference type="EMBL" id="KAB1645134.1"/>
    </source>
</evidence>
<dbReference type="OrthoDB" id="7210788at2"/>
<comment type="caution">
    <text evidence="2">The sequence shown here is derived from an EMBL/GenBank/DDBJ whole genome shotgun (WGS) entry which is preliminary data.</text>
</comment>
<evidence type="ECO:0000259" key="1">
    <source>
        <dbReference type="Pfam" id="PF04213"/>
    </source>
</evidence>
<proteinExistence type="predicted"/>
<accession>A0A7J5BFX5</accession>
<reference evidence="2 3" key="1">
    <citation type="submission" date="2019-09" db="EMBL/GenBank/DDBJ databases">
        <title>Phylogeny of genus Pseudoclavibacter and closely related genus.</title>
        <authorList>
            <person name="Li Y."/>
        </authorList>
    </citation>
    <scope>NUCLEOTIDE SEQUENCE [LARGE SCALE GENOMIC DNA]</scope>
    <source>
        <strain evidence="2 3">KCTC 13959</strain>
    </source>
</reference>
<protein>
    <recommendedName>
        <fullName evidence="1">Htaa domain-containing protein</fullName>
    </recommendedName>
</protein>
<dbReference type="RefSeq" id="WP_158051144.1">
    <property type="nucleotide sequence ID" value="NZ_WBKB01000001.1"/>
</dbReference>